<dbReference type="OrthoDB" id="2691912at2"/>
<feature type="region of interest" description="Disordered" evidence="1">
    <location>
        <begin position="26"/>
        <end position="51"/>
    </location>
</feature>
<evidence type="ECO:0000313" key="3">
    <source>
        <dbReference type="Proteomes" id="UP000198935"/>
    </source>
</evidence>
<evidence type="ECO:0000256" key="1">
    <source>
        <dbReference type="SAM" id="MobiDB-lite"/>
    </source>
</evidence>
<evidence type="ECO:0008006" key="4">
    <source>
        <dbReference type="Google" id="ProtNLM"/>
    </source>
</evidence>
<dbReference type="Proteomes" id="UP000198935">
    <property type="component" value="Unassembled WGS sequence"/>
</dbReference>
<feature type="compositionally biased region" description="Polar residues" evidence="1">
    <location>
        <begin position="26"/>
        <end position="39"/>
    </location>
</feature>
<organism evidence="2 3">
    <name type="scientific">Evansella caseinilytica</name>
    <dbReference type="NCBI Taxonomy" id="1503961"/>
    <lineage>
        <taxon>Bacteria</taxon>
        <taxon>Bacillati</taxon>
        <taxon>Bacillota</taxon>
        <taxon>Bacilli</taxon>
        <taxon>Bacillales</taxon>
        <taxon>Bacillaceae</taxon>
        <taxon>Evansella</taxon>
    </lineage>
</organism>
<gene>
    <name evidence="2" type="ORF">SAMN05421736_102195</name>
</gene>
<sequence>MRPILIVAITIFLGFSVYYDLNTGTIPHSTESEPGSDTIPTDDRSEQDVSTGDISFPYQEVIVESGQTVYGIVKVLHDEEFTVPAYEVIDDFEALNPHVNAHEILIGQTYRFPLYPPTTDEEQS</sequence>
<dbReference type="CDD" id="cd00118">
    <property type="entry name" value="LysM"/>
    <property type="match status" value="1"/>
</dbReference>
<proteinExistence type="predicted"/>
<dbReference type="AlphaFoldDB" id="A0A1H3KMK4"/>
<name>A0A1H3KMK4_9BACI</name>
<dbReference type="EMBL" id="FNPI01000002">
    <property type="protein sequence ID" value="SDY53260.1"/>
    <property type="molecule type" value="Genomic_DNA"/>
</dbReference>
<evidence type="ECO:0000313" key="2">
    <source>
        <dbReference type="EMBL" id="SDY53260.1"/>
    </source>
</evidence>
<dbReference type="STRING" id="1503961.SAMN05421736_102195"/>
<reference evidence="3" key="1">
    <citation type="submission" date="2016-10" db="EMBL/GenBank/DDBJ databases">
        <authorList>
            <person name="Varghese N."/>
            <person name="Submissions S."/>
        </authorList>
    </citation>
    <scope>NUCLEOTIDE SEQUENCE [LARGE SCALE GENOMIC DNA]</scope>
    <source>
        <strain evidence="3">SP</strain>
    </source>
</reference>
<accession>A0A1H3KMK4</accession>
<keyword evidence="3" id="KW-1185">Reference proteome</keyword>
<protein>
    <recommendedName>
        <fullName evidence="4">LysM domain-containing protein</fullName>
    </recommendedName>
</protein>
<dbReference type="InterPro" id="IPR018392">
    <property type="entry name" value="LysM"/>
</dbReference>